<dbReference type="InterPro" id="IPR001611">
    <property type="entry name" value="Leu-rich_rpt"/>
</dbReference>
<comment type="catalytic activity">
    <reaction evidence="17">
        <text>L-seryl-[protein] + ATP = O-phospho-L-seryl-[protein] + ADP + H(+)</text>
        <dbReference type="Rhea" id="RHEA:17989"/>
        <dbReference type="Rhea" id="RHEA-COMP:9863"/>
        <dbReference type="Rhea" id="RHEA-COMP:11604"/>
        <dbReference type="ChEBI" id="CHEBI:15378"/>
        <dbReference type="ChEBI" id="CHEBI:29999"/>
        <dbReference type="ChEBI" id="CHEBI:30616"/>
        <dbReference type="ChEBI" id="CHEBI:83421"/>
        <dbReference type="ChEBI" id="CHEBI:456216"/>
        <dbReference type="EC" id="2.7.11.1"/>
    </reaction>
</comment>
<evidence type="ECO:0000256" key="9">
    <source>
        <dbReference type="ARBA" id="ARBA00022737"/>
    </source>
</evidence>
<dbReference type="Gene3D" id="3.80.10.10">
    <property type="entry name" value="Ribonuclease Inhibitor"/>
    <property type="match status" value="1"/>
</dbReference>
<evidence type="ECO:0000256" key="16">
    <source>
        <dbReference type="ARBA" id="ARBA00047899"/>
    </source>
</evidence>
<evidence type="ECO:0000256" key="3">
    <source>
        <dbReference type="ARBA" id="ARBA00022527"/>
    </source>
</evidence>
<dbReference type="InterPro" id="IPR000719">
    <property type="entry name" value="Prot_kinase_dom"/>
</dbReference>
<keyword evidence="14 19" id="KW-0472">Membrane</keyword>
<dbReference type="PROSITE" id="PS51450">
    <property type="entry name" value="LRR"/>
    <property type="match status" value="1"/>
</dbReference>
<dbReference type="SMART" id="SM00220">
    <property type="entry name" value="S_TKc"/>
    <property type="match status" value="1"/>
</dbReference>
<dbReference type="InterPro" id="IPR001245">
    <property type="entry name" value="Ser-Thr/Tyr_kinase_cat_dom"/>
</dbReference>
<dbReference type="Gene3D" id="1.10.510.10">
    <property type="entry name" value="Transferase(Phosphotransferase) domain 1"/>
    <property type="match status" value="1"/>
</dbReference>
<dbReference type="PROSITE" id="PS00108">
    <property type="entry name" value="PROTEIN_KINASE_ST"/>
    <property type="match status" value="1"/>
</dbReference>
<dbReference type="OrthoDB" id="2017114at2759"/>
<reference evidence="22" key="1">
    <citation type="submission" date="2019-07" db="EMBL/GenBank/DDBJ databases">
        <authorList>
            <person name="Dittberner H."/>
        </authorList>
    </citation>
    <scope>NUCLEOTIDE SEQUENCE [LARGE SCALE GENOMIC DNA]</scope>
</reference>
<evidence type="ECO:0000256" key="20">
    <source>
        <dbReference type="SAM" id="SignalP"/>
    </source>
</evidence>
<keyword evidence="7 19" id="KW-0812">Transmembrane</keyword>
<dbReference type="FunFam" id="1.10.510.10:FF:000146">
    <property type="entry name" value="LRR receptor-like serine/threonine-protein kinase IOS1"/>
    <property type="match status" value="1"/>
</dbReference>
<dbReference type="EMBL" id="CABITT030000004">
    <property type="protein sequence ID" value="VVB00534.1"/>
    <property type="molecule type" value="Genomic_DNA"/>
</dbReference>
<keyword evidence="23" id="KW-1185">Reference proteome</keyword>
<keyword evidence="9" id="KW-0677">Repeat</keyword>
<dbReference type="FunFam" id="3.80.10.10:FF:000129">
    <property type="entry name" value="Leucine-rich repeat receptor-like kinase"/>
    <property type="match status" value="1"/>
</dbReference>
<evidence type="ECO:0000256" key="12">
    <source>
        <dbReference type="ARBA" id="ARBA00022840"/>
    </source>
</evidence>
<keyword evidence="8 20" id="KW-0732">Signal</keyword>
<dbReference type="InterPro" id="IPR011009">
    <property type="entry name" value="Kinase-like_dom_sf"/>
</dbReference>
<keyword evidence="13 19" id="KW-1133">Transmembrane helix</keyword>
<dbReference type="GO" id="GO:0004674">
    <property type="term" value="F:protein serine/threonine kinase activity"/>
    <property type="evidence" value="ECO:0007669"/>
    <property type="project" value="UniProtKB-KW"/>
</dbReference>
<name>A0A565BFW9_9BRAS</name>
<dbReference type="Pfam" id="PF13855">
    <property type="entry name" value="LRR_8"/>
    <property type="match status" value="1"/>
</dbReference>
<comment type="subcellular location">
    <subcellularLocation>
        <location evidence="1">Membrane</location>
        <topology evidence="1">Single-pass membrane protein</topology>
    </subcellularLocation>
</comment>
<dbReference type="InterPro" id="IPR017441">
    <property type="entry name" value="Protein_kinase_ATP_BS"/>
</dbReference>
<dbReference type="Gene3D" id="3.30.200.20">
    <property type="entry name" value="Phosphorylase Kinase, domain 1"/>
    <property type="match status" value="1"/>
</dbReference>
<evidence type="ECO:0000313" key="22">
    <source>
        <dbReference type="EMBL" id="VVB00534.1"/>
    </source>
</evidence>
<evidence type="ECO:0000256" key="7">
    <source>
        <dbReference type="ARBA" id="ARBA00022692"/>
    </source>
</evidence>
<evidence type="ECO:0000256" key="11">
    <source>
        <dbReference type="ARBA" id="ARBA00022777"/>
    </source>
</evidence>
<evidence type="ECO:0000256" key="13">
    <source>
        <dbReference type="ARBA" id="ARBA00022989"/>
    </source>
</evidence>
<dbReference type="PANTHER" id="PTHR45631">
    <property type="entry name" value="OS07G0107800 PROTEIN-RELATED"/>
    <property type="match status" value="1"/>
</dbReference>
<feature type="transmembrane region" description="Helical" evidence="19">
    <location>
        <begin position="514"/>
        <end position="538"/>
    </location>
</feature>
<keyword evidence="5" id="KW-0433">Leucine-rich repeat</keyword>
<feature type="binding site" evidence="18">
    <location>
        <position position="616"/>
    </location>
    <ligand>
        <name>ATP</name>
        <dbReference type="ChEBI" id="CHEBI:30616"/>
    </ligand>
</feature>
<dbReference type="Proteomes" id="UP000489600">
    <property type="component" value="Unassembled WGS sequence"/>
</dbReference>
<dbReference type="GO" id="GO:0016020">
    <property type="term" value="C:membrane"/>
    <property type="evidence" value="ECO:0007669"/>
    <property type="project" value="UniProtKB-SubCell"/>
</dbReference>
<dbReference type="PANTHER" id="PTHR45631:SF144">
    <property type="entry name" value="LRR RECEPTOR-LIKE SERINE_THREONINE-KINASE-RELATED"/>
    <property type="match status" value="1"/>
</dbReference>
<evidence type="ECO:0000256" key="14">
    <source>
        <dbReference type="ARBA" id="ARBA00023136"/>
    </source>
</evidence>
<keyword evidence="12 18" id="KW-0067">ATP-binding</keyword>
<evidence type="ECO:0000313" key="23">
    <source>
        <dbReference type="Proteomes" id="UP000489600"/>
    </source>
</evidence>
<dbReference type="InterPro" id="IPR008271">
    <property type="entry name" value="Ser/Thr_kinase_AS"/>
</dbReference>
<keyword evidence="11" id="KW-0418">Kinase</keyword>
<feature type="signal peptide" evidence="20">
    <location>
        <begin position="1"/>
        <end position="28"/>
    </location>
</feature>
<dbReference type="FunFam" id="3.30.200.20:FF:000394">
    <property type="entry name" value="Leucine-rich repeat receptor-like protein kinase"/>
    <property type="match status" value="1"/>
</dbReference>
<dbReference type="InterPro" id="IPR032675">
    <property type="entry name" value="LRR_dom_sf"/>
</dbReference>
<dbReference type="AlphaFoldDB" id="A0A565BFW9"/>
<evidence type="ECO:0000256" key="15">
    <source>
        <dbReference type="ARBA" id="ARBA00023170"/>
    </source>
</evidence>
<dbReference type="Pfam" id="PF07714">
    <property type="entry name" value="PK_Tyr_Ser-Thr"/>
    <property type="match status" value="1"/>
</dbReference>
<feature type="chain" id="PRO_5021812763" description="non-specific serine/threonine protein kinase" evidence="20">
    <location>
        <begin position="29"/>
        <end position="897"/>
    </location>
</feature>
<keyword evidence="3" id="KW-0723">Serine/threonine-protein kinase</keyword>
<comment type="catalytic activity">
    <reaction evidence="16">
        <text>L-threonyl-[protein] + ATP = O-phospho-L-threonyl-[protein] + ADP + H(+)</text>
        <dbReference type="Rhea" id="RHEA:46608"/>
        <dbReference type="Rhea" id="RHEA-COMP:11060"/>
        <dbReference type="Rhea" id="RHEA-COMP:11605"/>
        <dbReference type="ChEBI" id="CHEBI:15378"/>
        <dbReference type="ChEBI" id="CHEBI:30013"/>
        <dbReference type="ChEBI" id="CHEBI:30616"/>
        <dbReference type="ChEBI" id="CHEBI:61977"/>
        <dbReference type="ChEBI" id="CHEBI:456216"/>
        <dbReference type="EC" id="2.7.11.1"/>
    </reaction>
</comment>
<dbReference type="PROSITE" id="PS50011">
    <property type="entry name" value="PROTEIN_KINASE_DOM"/>
    <property type="match status" value="1"/>
</dbReference>
<dbReference type="EC" id="2.7.11.1" evidence="2"/>
<dbReference type="CDD" id="cd14066">
    <property type="entry name" value="STKc_IRAK"/>
    <property type="match status" value="1"/>
</dbReference>
<evidence type="ECO:0000256" key="5">
    <source>
        <dbReference type="ARBA" id="ARBA00022614"/>
    </source>
</evidence>
<evidence type="ECO:0000256" key="2">
    <source>
        <dbReference type="ARBA" id="ARBA00012513"/>
    </source>
</evidence>
<feature type="domain" description="Protein kinase" evidence="21">
    <location>
        <begin position="589"/>
        <end position="861"/>
    </location>
</feature>
<evidence type="ECO:0000256" key="4">
    <source>
        <dbReference type="ARBA" id="ARBA00022553"/>
    </source>
</evidence>
<accession>A0A565BFW9</accession>
<evidence type="ECO:0000256" key="18">
    <source>
        <dbReference type="PROSITE-ProRule" id="PRU10141"/>
    </source>
</evidence>
<comment type="caution">
    <text evidence="22">The sequence shown here is derived from an EMBL/GenBank/DDBJ whole genome shotgun (WGS) entry which is preliminary data.</text>
</comment>
<proteinExistence type="predicted"/>
<evidence type="ECO:0000256" key="10">
    <source>
        <dbReference type="ARBA" id="ARBA00022741"/>
    </source>
</evidence>
<dbReference type="Pfam" id="PF12819">
    <property type="entry name" value="Malectin_like"/>
    <property type="match status" value="1"/>
</dbReference>
<keyword evidence="10 18" id="KW-0547">Nucleotide-binding</keyword>
<keyword evidence="6" id="KW-0808">Transferase</keyword>
<gene>
    <name evidence="22" type="ORF">ANE_LOCUS10978</name>
</gene>
<organism evidence="22 23">
    <name type="scientific">Arabis nemorensis</name>
    <dbReference type="NCBI Taxonomy" id="586526"/>
    <lineage>
        <taxon>Eukaryota</taxon>
        <taxon>Viridiplantae</taxon>
        <taxon>Streptophyta</taxon>
        <taxon>Embryophyta</taxon>
        <taxon>Tracheophyta</taxon>
        <taxon>Spermatophyta</taxon>
        <taxon>Magnoliopsida</taxon>
        <taxon>eudicotyledons</taxon>
        <taxon>Gunneridae</taxon>
        <taxon>Pentapetalae</taxon>
        <taxon>rosids</taxon>
        <taxon>malvids</taxon>
        <taxon>Brassicales</taxon>
        <taxon>Brassicaceae</taxon>
        <taxon>Arabideae</taxon>
        <taxon>Arabis</taxon>
    </lineage>
</organism>
<dbReference type="PROSITE" id="PS00107">
    <property type="entry name" value="PROTEIN_KINASE_ATP"/>
    <property type="match status" value="1"/>
</dbReference>
<keyword evidence="4" id="KW-0597">Phosphoprotein</keyword>
<sequence>MQRMLMAFSACFLLVLLQIFSASLFSLAQDQSGFISLDCGSPKGTTFREKTTNLTYISDANFINTGIGRSIKQAYRTQFQQQTWNLRSFPQGIRNCYTLNLTIGDEYLIRTNFLHGGYDDKPSTEFELHLGPNLWTKVSTTNENQTSIFEMIHLLTTDRLQICLVKTGDSTPFISALELRKLMNTTYLTQQGSLQNFIRADVGSTTNQTFRYGIDVFDRVWIPFNFGNWSQISTNQTVNVNNDYQPPEIVMATASVPTDPDEPMNITLVGVERTVRFYVFMHFAEIQELSSNETREFNIVYNDKHIYGPFRPLNFTTTSVFTPTEVVADANGQYIFSIQRTGNSTLPPLLNAMEVYMVNLLSQQETERKEVDAMMNIKSSYGVNKIDWEGDPCVPRDYRWSGVNCTDIDNEIPKIISLNLSSSGLTGELLEYISDLTNLEVLDLSNNSLTGSVPEFLANMETLKVINLSGNELNGSIPATLLDKAQRGSISLSIEGNTGLCSSASCVKKKKKTVIAPVAASLVSVFLIAAGIVTFLILKRRKKRAKLGFNPNLGTGTTPLHSTSHHGYESPVIAKNRKLTYIDVVKMTNNFERVLGRGGFGVVYYGVLDNEPVAVKMLTESTALGYKQFKAEVELLLRVHHKDLTCLVGYCEEGEKMSLIYEFMANGDLKEHLSGKRGPSVLTWEGRLRIAAESAQGLEYLHNGCKPQIVHRDIKTTNILLNEKFQAKLADFGLSRSFPLGTETHVSTVVAGTPGYLDPEYYRTNWLTEKSDVFSFGVVLLELVTNRPVIDQKRERPHIGEWVGLMLSRGDITSIVDPKLQGDFDPNTIWKVVETAMTCLNPSSSRRPTMTQVVMDLKECLNMEMARNMGTRMTDSTNDSSIEISMNFTTELNPGAR</sequence>
<evidence type="ECO:0000256" key="1">
    <source>
        <dbReference type="ARBA" id="ARBA00004167"/>
    </source>
</evidence>
<evidence type="ECO:0000259" key="21">
    <source>
        <dbReference type="PROSITE" id="PS50011"/>
    </source>
</evidence>
<evidence type="ECO:0000256" key="19">
    <source>
        <dbReference type="SAM" id="Phobius"/>
    </source>
</evidence>
<evidence type="ECO:0000256" key="17">
    <source>
        <dbReference type="ARBA" id="ARBA00048679"/>
    </source>
</evidence>
<evidence type="ECO:0000256" key="8">
    <source>
        <dbReference type="ARBA" id="ARBA00022729"/>
    </source>
</evidence>
<dbReference type="InterPro" id="IPR024788">
    <property type="entry name" value="Malectin-like_Carb-bd_dom"/>
</dbReference>
<keyword evidence="15" id="KW-0675">Receptor</keyword>
<dbReference type="SUPFAM" id="SSF56112">
    <property type="entry name" value="Protein kinase-like (PK-like)"/>
    <property type="match status" value="1"/>
</dbReference>
<dbReference type="GO" id="GO:0005524">
    <property type="term" value="F:ATP binding"/>
    <property type="evidence" value="ECO:0007669"/>
    <property type="project" value="UniProtKB-UniRule"/>
</dbReference>
<protein>
    <recommendedName>
        <fullName evidence="2">non-specific serine/threonine protein kinase</fullName>
        <ecNumber evidence="2">2.7.11.1</ecNumber>
    </recommendedName>
</protein>
<dbReference type="SUPFAM" id="SSF52058">
    <property type="entry name" value="L domain-like"/>
    <property type="match status" value="1"/>
</dbReference>
<evidence type="ECO:0000256" key="6">
    <source>
        <dbReference type="ARBA" id="ARBA00022679"/>
    </source>
</evidence>